<dbReference type="RefSeq" id="WP_168040544.1">
    <property type="nucleotide sequence ID" value="NZ_JAATJH010000013.1"/>
</dbReference>
<gene>
    <name evidence="1" type="ORF">GGR27_004007</name>
</gene>
<organism evidence="1 2">
    <name type="scientific">Neolewinella antarctica</name>
    <dbReference type="NCBI Taxonomy" id="442734"/>
    <lineage>
        <taxon>Bacteria</taxon>
        <taxon>Pseudomonadati</taxon>
        <taxon>Bacteroidota</taxon>
        <taxon>Saprospiria</taxon>
        <taxon>Saprospirales</taxon>
        <taxon>Lewinellaceae</taxon>
        <taxon>Neolewinella</taxon>
    </lineage>
</organism>
<accession>A0ABX0XGZ5</accession>
<evidence type="ECO:0000313" key="1">
    <source>
        <dbReference type="EMBL" id="NJC28482.1"/>
    </source>
</evidence>
<proteinExistence type="predicted"/>
<protein>
    <submittedName>
        <fullName evidence="1">Transcriptional antiterminator Rof (Rho-off)</fullName>
    </submittedName>
</protein>
<comment type="caution">
    <text evidence="1">The sequence shown here is derived from an EMBL/GenBank/DDBJ whole genome shotgun (WGS) entry which is preliminary data.</text>
</comment>
<evidence type="ECO:0000313" key="2">
    <source>
        <dbReference type="Proteomes" id="UP000770785"/>
    </source>
</evidence>
<dbReference type="Proteomes" id="UP000770785">
    <property type="component" value="Unassembled WGS sequence"/>
</dbReference>
<dbReference type="EMBL" id="JAATJH010000013">
    <property type="protein sequence ID" value="NJC28482.1"/>
    <property type="molecule type" value="Genomic_DNA"/>
</dbReference>
<dbReference type="InterPro" id="IPR023534">
    <property type="entry name" value="Rof/RNase_P-like"/>
</dbReference>
<sequence length="179" mass="20670">MRICYLGNPPLNYPVEVEWRKWGEGPVYEIDGLVLFDTKAPLSPLDFKKALLAQRHGRTIIYFGEHDLPAPLRADHTYTSFNEQLVDTYVDHIISSQRTNYEPIDCNFYDNFEAAITERRPVRIEFRETDGTSSRIETRLLNTMTNNGEEYIQFRDGTWLRLDRVVSVDGVAAGASCQF</sequence>
<reference evidence="1 2" key="1">
    <citation type="submission" date="2020-03" db="EMBL/GenBank/DDBJ databases">
        <title>Genomic Encyclopedia of Type Strains, Phase IV (KMG-IV): sequencing the most valuable type-strain genomes for metagenomic binning, comparative biology and taxonomic classification.</title>
        <authorList>
            <person name="Goeker M."/>
        </authorList>
    </citation>
    <scope>NUCLEOTIDE SEQUENCE [LARGE SCALE GENOMIC DNA]</scope>
    <source>
        <strain evidence="1 2">DSM 105096</strain>
    </source>
</reference>
<dbReference type="SUPFAM" id="SSF101744">
    <property type="entry name" value="Rof/RNase P subunit-like"/>
    <property type="match status" value="1"/>
</dbReference>
<keyword evidence="2" id="KW-1185">Reference proteome</keyword>
<dbReference type="Gene3D" id="2.30.30.400">
    <property type="entry name" value="Rof-like"/>
    <property type="match status" value="1"/>
</dbReference>
<dbReference type="InterPro" id="IPR038626">
    <property type="entry name" value="Rof-like_sf"/>
</dbReference>
<name>A0ABX0XGZ5_9BACT</name>